<accession>A0A7S3PUS6</accession>
<feature type="region of interest" description="Disordered" evidence="1">
    <location>
        <begin position="369"/>
        <end position="394"/>
    </location>
</feature>
<protein>
    <recommendedName>
        <fullName evidence="2">DUF6824 domain-containing protein</fullName>
    </recommendedName>
</protein>
<dbReference type="AlphaFoldDB" id="A0A7S3PUS6"/>
<dbReference type="InterPro" id="IPR049227">
    <property type="entry name" value="DUF6824"/>
</dbReference>
<feature type="region of interest" description="Disordered" evidence="1">
    <location>
        <begin position="300"/>
        <end position="327"/>
    </location>
</feature>
<evidence type="ECO:0000256" key="1">
    <source>
        <dbReference type="SAM" id="MobiDB-lite"/>
    </source>
</evidence>
<feature type="region of interest" description="Disordered" evidence="1">
    <location>
        <begin position="234"/>
        <end position="268"/>
    </location>
</feature>
<dbReference type="Pfam" id="PF20710">
    <property type="entry name" value="DUF6824"/>
    <property type="match status" value="1"/>
</dbReference>
<name>A0A7S3PUS6_9STRA</name>
<reference evidence="3" key="1">
    <citation type="submission" date="2021-01" db="EMBL/GenBank/DDBJ databases">
        <authorList>
            <person name="Corre E."/>
            <person name="Pelletier E."/>
            <person name="Niang G."/>
            <person name="Scheremetjew M."/>
            <person name="Finn R."/>
            <person name="Kale V."/>
            <person name="Holt S."/>
            <person name="Cochrane G."/>
            <person name="Meng A."/>
            <person name="Brown T."/>
            <person name="Cohen L."/>
        </authorList>
    </citation>
    <scope>NUCLEOTIDE SEQUENCE</scope>
    <source>
        <strain evidence="3">MM31A-1</strain>
    </source>
</reference>
<proteinExistence type="predicted"/>
<organism evidence="3">
    <name type="scientific">Chaetoceros debilis</name>
    <dbReference type="NCBI Taxonomy" id="122233"/>
    <lineage>
        <taxon>Eukaryota</taxon>
        <taxon>Sar</taxon>
        <taxon>Stramenopiles</taxon>
        <taxon>Ochrophyta</taxon>
        <taxon>Bacillariophyta</taxon>
        <taxon>Coscinodiscophyceae</taxon>
        <taxon>Chaetocerotophycidae</taxon>
        <taxon>Chaetocerotales</taxon>
        <taxon>Chaetocerotaceae</taxon>
        <taxon>Chaetoceros</taxon>
    </lineage>
</organism>
<sequence length="642" mass="70797">MFDHSPHLQNNMFTGMMNPMGMAGQMQMTGMPMEPQLRDISVPGVNDVMCGRGGGTNNHIGNIRFRQLVNGHKLRYLAATKSEKPMVSREVVTIWRGLQPPGRFLMQEKGQSGNTGRWYDIGDKKAREKASQCLRERTPEVMPFVKKLELQLKLQQEEDGGLALIQKSDEHGNQTAAELSKELLQEQQQAAITAHMTLQAYLPPSILKMSPDIQQGLPMQPASNGNIGVGVHPAHRPQMHHSGGPPQAHMGMMSHARPDAPLRSNPNAFNRKTASQEQMNKLAKEIEMLQQEQAKLEEMAKMESARQAGLGSKQSSSRSSTDILTGLGLDPEKALNTLEPLHPYDQSNGAAPLTKEEYRSSVRVFLGTSSGASSGNRSVASNNKNHLLKSEDQDRDIKVRTDSFDRSDYMETMSRSSWMKSVNTFDDVSMTSNVMLSPGSSVKQMMLNDIKPLDIEPLDIRNNSLLHDNMHMKKSDKSLGKASLSTFESQILENLISPTNDNTLQMGASMPALPNIDEDDSRILPQNRMPPPTSRYRGGYAFSNYNSAQTHAQQLSNSSMTAPVQGQQATYGGSSRSMMNANMRGASAVSMLSDLSDFSNKSAIHKQKMEALSKMRSDASVYNDNMSDLSEAMGSLDMSTTK</sequence>
<evidence type="ECO:0000313" key="3">
    <source>
        <dbReference type="EMBL" id="CAE0455975.1"/>
    </source>
</evidence>
<feature type="domain" description="DUF6824" evidence="2">
    <location>
        <begin position="47"/>
        <end position="136"/>
    </location>
</feature>
<evidence type="ECO:0000259" key="2">
    <source>
        <dbReference type="Pfam" id="PF20710"/>
    </source>
</evidence>
<feature type="compositionally biased region" description="Polar residues" evidence="1">
    <location>
        <begin position="369"/>
        <end position="385"/>
    </location>
</feature>
<gene>
    <name evidence="3" type="ORF">CDEB00056_LOCUS816</name>
</gene>
<dbReference type="EMBL" id="HBIO01001144">
    <property type="protein sequence ID" value="CAE0455975.1"/>
    <property type="molecule type" value="Transcribed_RNA"/>
</dbReference>